<evidence type="ECO:0000256" key="4">
    <source>
        <dbReference type="ARBA" id="ARBA00022448"/>
    </source>
</evidence>
<dbReference type="GO" id="GO:0005789">
    <property type="term" value="C:endoplasmic reticulum membrane"/>
    <property type="evidence" value="ECO:0007669"/>
    <property type="project" value="UniProtKB-SubCell"/>
</dbReference>
<reference evidence="14 15" key="1">
    <citation type="submission" date="2017-06" db="EMBL/GenBank/DDBJ databases">
        <title>A platform for efficient transgenesis in Macrostomum lignano, a flatworm model organism for stem cell research.</title>
        <authorList>
            <person name="Berezikov E."/>
        </authorList>
    </citation>
    <scope>NUCLEOTIDE SEQUENCE [LARGE SCALE GENOMIC DNA]</scope>
    <source>
        <strain evidence="14">DV1</strain>
        <tissue evidence="14">Whole organism</tissue>
    </source>
</reference>
<feature type="transmembrane region" description="Helical" evidence="13">
    <location>
        <begin position="301"/>
        <end position="324"/>
    </location>
</feature>
<dbReference type="EMBL" id="NIVC01001664">
    <property type="protein sequence ID" value="PAA65326.1"/>
    <property type="molecule type" value="Genomic_DNA"/>
</dbReference>
<sequence length="334" mass="36282">CSDLTSSINNSLTTKALLDTPISLAINYLERGRMGGQRRSAAEVNFTRLARRMEEMVRDRAASGWRFGRYLQSLRTRLGDLKRLEGPLRPDEARIKYYEERLTMLQSVLDAEQRSASLQEKTDLLSSVPAPVAAAAAAAVSAANSNGSSGGGTEAQTGAALSSSGGGVDESIVRDVLFSKDVLALSKAHLETQARRELLSFSQSEHRSKSRQDAPVVAPAKPAAASAGAAADEERALQDSVTENMLSLARSLKQSARMSGDTVRADLDKIRQLSDLSDVNYGRLKSESGRLDQQLARQCNWLLWFMVALVAVTFVGMVLFMRLFSKKIRPASSV</sequence>
<keyword evidence="4" id="KW-0813">Transport</keyword>
<feature type="region of interest" description="Disordered" evidence="12">
    <location>
        <begin position="143"/>
        <end position="167"/>
    </location>
</feature>
<feature type="region of interest" description="Disordered" evidence="12">
    <location>
        <begin position="201"/>
        <end position="234"/>
    </location>
</feature>
<dbReference type="CDD" id="cd15860">
    <property type="entry name" value="SNARE_USE1"/>
    <property type="match status" value="1"/>
</dbReference>
<evidence type="ECO:0000256" key="1">
    <source>
        <dbReference type="ARBA" id="ARBA00004163"/>
    </source>
</evidence>
<comment type="subcellular location">
    <subcellularLocation>
        <location evidence="1">Endoplasmic reticulum membrane</location>
        <topology evidence="1">Single-pass type IV membrane protein</topology>
    </subcellularLocation>
</comment>
<dbReference type="OrthoDB" id="4506189at2759"/>
<keyword evidence="6" id="KW-0256">Endoplasmic reticulum</keyword>
<evidence type="ECO:0000256" key="3">
    <source>
        <dbReference type="ARBA" id="ARBA00015843"/>
    </source>
</evidence>
<feature type="compositionally biased region" description="Basic and acidic residues" evidence="12">
    <location>
        <begin position="201"/>
        <end position="212"/>
    </location>
</feature>
<organism evidence="14 15">
    <name type="scientific">Macrostomum lignano</name>
    <dbReference type="NCBI Taxonomy" id="282301"/>
    <lineage>
        <taxon>Eukaryota</taxon>
        <taxon>Metazoa</taxon>
        <taxon>Spiralia</taxon>
        <taxon>Lophotrochozoa</taxon>
        <taxon>Platyhelminthes</taxon>
        <taxon>Rhabditophora</taxon>
        <taxon>Macrostomorpha</taxon>
        <taxon>Macrostomida</taxon>
        <taxon>Macrostomidae</taxon>
        <taxon>Macrostomum</taxon>
    </lineage>
</organism>
<evidence type="ECO:0000256" key="10">
    <source>
        <dbReference type="ARBA" id="ARBA00023136"/>
    </source>
</evidence>
<comment type="similarity">
    <text evidence="2">Belongs to the USE1 family.</text>
</comment>
<feature type="non-terminal residue" evidence="14">
    <location>
        <position position="1"/>
    </location>
</feature>
<evidence type="ECO:0000256" key="11">
    <source>
        <dbReference type="ARBA" id="ARBA00032711"/>
    </source>
</evidence>
<accession>A0A267EV46</accession>
<keyword evidence="10 13" id="KW-0472">Membrane</keyword>
<dbReference type="AlphaFoldDB" id="A0A267EV46"/>
<dbReference type="InterPro" id="IPR019150">
    <property type="entry name" value="Vesicle_transport_protein_Use1"/>
</dbReference>
<keyword evidence="15" id="KW-1185">Reference proteome</keyword>
<dbReference type="Proteomes" id="UP000215902">
    <property type="component" value="Unassembled WGS sequence"/>
</dbReference>
<keyword evidence="8" id="KW-0653">Protein transport</keyword>
<keyword evidence="9 13" id="KW-1133">Transmembrane helix</keyword>
<proteinExistence type="inferred from homology"/>
<keyword evidence="7" id="KW-0931">ER-Golgi transport</keyword>
<evidence type="ECO:0000256" key="2">
    <source>
        <dbReference type="ARBA" id="ARBA00007891"/>
    </source>
</evidence>
<dbReference type="GO" id="GO:0031201">
    <property type="term" value="C:SNARE complex"/>
    <property type="evidence" value="ECO:0007669"/>
    <property type="project" value="TreeGrafter"/>
</dbReference>
<dbReference type="STRING" id="282301.A0A267EV46"/>
<evidence type="ECO:0000313" key="14">
    <source>
        <dbReference type="EMBL" id="PAA65326.1"/>
    </source>
</evidence>
<evidence type="ECO:0000256" key="8">
    <source>
        <dbReference type="ARBA" id="ARBA00022927"/>
    </source>
</evidence>
<evidence type="ECO:0000313" key="15">
    <source>
        <dbReference type="Proteomes" id="UP000215902"/>
    </source>
</evidence>
<evidence type="ECO:0000256" key="5">
    <source>
        <dbReference type="ARBA" id="ARBA00022692"/>
    </source>
</evidence>
<dbReference type="GO" id="GO:0006890">
    <property type="term" value="P:retrograde vesicle-mediated transport, Golgi to endoplasmic reticulum"/>
    <property type="evidence" value="ECO:0007669"/>
    <property type="project" value="TreeGrafter"/>
</dbReference>
<feature type="compositionally biased region" description="Low complexity" evidence="12">
    <location>
        <begin position="214"/>
        <end position="230"/>
    </location>
</feature>
<evidence type="ECO:0000256" key="13">
    <source>
        <dbReference type="SAM" id="Phobius"/>
    </source>
</evidence>
<dbReference type="PANTHER" id="PTHR13050">
    <property type="entry name" value="USE1-LIKE PROTEIN"/>
    <property type="match status" value="1"/>
</dbReference>
<dbReference type="GO" id="GO:0015031">
    <property type="term" value="P:protein transport"/>
    <property type="evidence" value="ECO:0007669"/>
    <property type="project" value="UniProtKB-KW"/>
</dbReference>
<feature type="compositionally biased region" description="Polar residues" evidence="12">
    <location>
        <begin position="154"/>
        <end position="163"/>
    </location>
</feature>
<evidence type="ECO:0000256" key="9">
    <source>
        <dbReference type="ARBA" id="ARBA00022989"/>
    </source>
</evidence>
<protein>
    <recommendedName>
        <fullName evidence="3">Vesicle transport protein USE1</fullName>
    </recommendedName>
    <alternativeName>
        <fullName evidence="11">USE1-like protein</fullName>
    </alternativeName>
</protein>
<evidence type="ECO:0000256" key="7">
    <source>
        <dbReference type="ARBA" id="ARBA00022892"/>
    </source>
</evidence>
<evidence type="ECO:0000256" key="6">
    <source>
        <dbReference type="ARBA" id="ARBA00022824"/>
    </source>
</evidence>
<dbReference type="GO" id="GO:0005484">
    <property type="term" value="F:SNAP receptor activity"/>
    <property type="evidence" value="ECO:0007669"/>
    <property type="project" value="TreeGrafter"/>
</dbReference>
<dbReference type="Pfam" id="PF09753">
    <property type="entry name" value="Use1"/>
    <property type="match status" value="1"/>
</dbReference>
<evidence type="ECO:0000256" key="12">
    <source>
        <dbReference type="SAM" id="MobiDB-lite"/>
    </source>
</evidence>
<keyword evidence="5 13" id="KW-0812">Transmembrane</keyword>
<gene>
    <name evidence="14" type="ORF">BOX15_Mlig030095g2</name>
</gene>
<comment type="caution">
    <text evidence="14">The sequence shown here is derived from an EMBL/GenBank/DDBJ whole genome shotgun (WGS) entry which is preliminary data.</text>
</comment>
<name>A0A267EV46_9PLAT</name>
<dbReference type="PANTHER" id="PTHR13050:SF7">
    <property type="entry name" value="VESICLE TRANSPORT PROTEIN USE1"/>
    <property type="match status" value="1"/>
</dbReference>